<keyword evidence="3" id="KW-1185">Reference proteome</keyword>
<dbReference type="AlphaFoldDB" id="A0AA88DJ88"/>
<protein>
    <submittedName>
        <fullName evidence="2">Uncharacterized protein</fullName>
    </submittedName>
</protein>
<reference evidence="2" key="1">
    <citation type="submission" date="2023-07" db="EMBL/GenBank/DDBJ databases">
        <title>draft genome sequence of fig (Ficus carica).</title>
        <authorList>
            <person name="Takahashi T."/>
            <person name="Nishimura K."/>
        </authorList>
    </citation>
    <scope>NUCLEOTIDE SEQUENCE</scope>
</reference>
<accession>A0AA88DJ88</accession>
<dbReference type="Gramene" id="FCD_00013954-RA">
    <property type="protein sequence ID" value="FCD_00013954-RA:cds"/>
    <property type="gene ID" value="FCD_00013954"/>
</dbReference>
<evidence type="ECO:0000256" key="1">
    <source>
        <dbReference type="SAM" id="MobiDB-lite"/>
    </source>
</evidence>
<feature type="compositionally biased region" description="Basic and acidic residues" evidence="1">
    <location>
        <begin position="119"/>
        <end position="148"/>
    </location>
</feature>
<gene>
    <name evidence="2" type="ORF">TIFTF001_018571</name>
</gene>
<comment type="caution">
    <text evidence="2">The sequence shown here is derived from an EMBL/GenBank/DDBJ whole genome shotgun (WGS) entry which is preliminary data.</text>
</comment>
<name>A0AA88DJ88_FICCA</name>
<sequence>MGGLCCCPFGDEIEEYSLPSNPLYRHCICLRSFFHQLFTGAVYCDFINFKYWDFYYYPIFSGVSVLYSTTFQRLDERSVSSPMQGATALTTSSGMIPTLADNSLNDRQLSVSRPMPYDAEQRYSRPQRDGLISRRDKSMTHLQEDSQMRRNISSSGPDSLGSGKKWNGIDPEEDCKSSEKALATKVAYGLNYMQPASEDEDVCPTCLDGSNLVTLMLQNNTNILQKIQKSQPDALTIFTLVVFMNGWKGVKVVQFAASLKVDPVVH</sequence>
<evidence type="ECO:0000313" key="3">
    <source>
        <dbReference type="Proteomes" id="UP001187192"/>
    </source>
</evidence>
<organism evidence="2 3">
    <name type="scientific">Ficus carica</name>
    <name type="common">Common fig</name>
    <dbReference type="NCBI Taxonomy" id="3494"/>
    <lineage>
        <taxon>Eukaryota</taxon>
        <taxon>Viridiplantae</taxon>
        <taxon>Streptophyta</taxon>
        <taxon>Embryophyta</taxon>
        <taxon>Tracheophyta</taxon>
        <taxon>Spermatophyta</taxon>
        <taxon>Magnoliopsida</taxon>
        <taxon>eudicotyledons</taxon>
        <taxon>Gunneridae</taxon>
        <taxon>Pentapetalae</taxon>
        <taxon>rosids</taxon>
        <taxon>fabids</taxon>
        <taxon>Rosales</taxon>
        <taxon>Moraceae</taxon>
        <taxon>Ficeae</taxon>
        <taxon>Ficus</taxon>
    </lineage>
</organism>
<dbReference type="EMBL" id="BTGU01000030">
    <property type="protein sequence ID" value="GMN49389.1"/>
    <property type="molecule type" value="Genomic_DNA"/>
</dbReference>
<evidence type="ECO:0000313" key="2">
    <source>
        <dbReference type="EMBL" id="GMN49389.1"/>
    </source>
</evidence>
<proteinExistence type="predicted"/>
<dbReference type="Proteomes" id="UP001187192">
    <property type="component" value="Unassembled WGS sequence"/>
</dbReference>
<feature type="region of interest" description="Disordered" evidence="1">
    <location>
        <begin position="115"/>
        <end position="173"/>
    </location>
</feature>